<dbReference type="AlphaFoldDB" id="A0A518BF99"/>
<gene>
    <name evidence="1" type="ORF">Pla133_07250</name>
</gene>
<name>A0A518BF99_9BACT</name>
<evidence type="ECO:0000313" key="2">
    <source>
        <dbReference type="Proteomes" id="UP000316921"/>
    </source>
</evidence>
<dbReference type="Proteomes" id="UP000316921">
    <property type="component" value="Chromosome"/>
</dbReference>
<organism evidence="1 2">
    <name type="scientific">Engelhardtia mirabilis</name>
    <dbReference type="NCBI Taxonomy" id="2528011"/>
    <lineage>
        <taxon>Bacteria</taxon>
        <taxon>Pseudomonadati</taxon>
        <taxon>Planctomycetota</taxon>
        <taxon>Planctomycetia</taxon>
        <taxon>Planctomycetia incertae sedis</taxon>
        <taxon>Engelhardtia</taxon>
    </lineage>
</organism>
<protein>
    <submittedName>
        <fullName evidence="1">Uncharacterized protein</fullName>
    </submittedName>
</protein>
<evidence type="ECO:0000313" key="1">
    <source>
        <dbReference type="EMBL" id="QDU65660.1"/>
    </source>
</evidence>
<keyword evidence="2" id="KW-1185">Reference proteome</keyword>
<reference evidence="1 2" key="1">
    <citation type="submission" date="2019-02" db="EMBL/GenBank/DDBJ databases">
        <title>Deep-cultivation of Planctomycetes and their phenomic and genomic characterization uncovers novel biology.</title>
        <authorList>
            <person name="Wiegand S."/>
            <person name="Jogler M."/>
            <person name="Boedeker C."/>
            <person name="Pinto D."/>
            <person name="Vollmers J."/>
            <person name="Rivas-Marin E."/>
            <person name="Kohn T."/>
            <person name="Peeters S.H."/>
            <person name="Heuer A."/>
            <person name="Rast P."/>
            <person name="Oberbeckmann S."/>
            <person name="Bunk B."/>
            <person name="Jeske O."/>
            <person name="Meyerdierks A."/>
            <person name="Storesund J.E."/>
            <person name="Kallscheuer N."/>
            <person name="Luecker S."/>
            <person name="Lage O.M."/>
            <person name="Pohl T."/>
            <person name="Merkel B.J."/>
            <person name="Hornburger P."/>
            <person name="Mueller R.-W."/>
            <person name="Bruemmer F."/>
            <person name="Labrenz M."/>
            <person name="Spormann A.M."/>
            <person name="Op den Camp H."/>
            <person name="Overmann J."/>
            <person name="Amann R."/>
            <person name="Jetten M.S.M."/>
            <person name="Mascher T."/>
            <person name="Medema M.H."/>
            <person name="Devos D.P."/>
            <person name="Kaster A.-K."/>
            <person name="Ovreas L."/>
            <person name="Rohde M."/>
            <person name="Galperin M.Y."/>
            <person name="Jogler C."/>
        </authorList>
    </citation>
    <scope>NUCLEOTIDE SEQUENCE [LARGE SCALE GENOMIC DNA]</scope>
    <source>
        <strain evidence="1 2">Pla133</strain>
    </source>
</reference>
<accession>A0A518BF99</accession>
<proteinExistence type="predicted"/>
<dbReference type="KEGG" id="pbap:Pla133_07250"/>
<sequence>MPSPRVTGISKRRRLAVSILALLSIPFVAEAGLRWMLFGSDPIANRLGPGIRHADLYADFSHDEAWWLLHARFEPLMVEQFDTYTRPDPLLGWRNAVLIGDTFEHQAESLLGARRAVLFYGASFVNAEYTLRLLDSPLGASHGLLTYGMGGFGLGQSWLLERETLPRFAGGDPMVLFGVVTDADLPRANMGVREGPKPRFALQTDGTVAIEPCTPGTMRETVGREPVEITSYLWAWLSGLESPLPSLRQSAERRRAERHEQVLAVNLALLGRARDTARDAGADFAVVLFHGPDALRYPPDSTERAVLEYLETAGIDVIDSRPAFEALVAAGDDLGDYFHPPDHPEANHPNEAGREVIAQLLVRAIAKREGAGSPVGPTDPAETSR</sequence>
<dbReference type="RefSeq" id="WP_145062480.1">
    <property type="nucleotide sequence ID" value="NZ_CP036287.1"/>
</dbReference>
<dbReference type="EMBL" id="CP036287">
    <property type="protein sequence ID" value="QDU65660.1"/>
    <property type="molecule type" value="Genomic_DNA"/>
</dbReference>